<evidence type="ECO:0000313" key="1">
    <source>
        <dbReference type="EMBL" id="AXO07936.1"/>
    </source>
</evidence>
<gene>
    <name evidence="1" type="ORF">DS732_17090</name>
</gene>
<dbReference type="EMBL" id="CP031546">
    <property type="protein sequence ID" value="AXO07936.1"/>
    <property type="molecule type" value="Genomic_DNA"/>
</dbReference>
<name>A0A346GKZ0_ECOLX</name>
<dbReference type="AlphaFoldDB" id="A0A346GKZ0"/>
<protein>
    <submittedName>
        <fullName evidence="1">Uncharacterized protein</fullName>
    </submittedName>
</protein>
<dbReference type="Proteomes" id="UP000256244">
    <property type="component" value="Chromosome"/>
</dbReference>
<accession>A0A346GKZ0</accession>
<organism evidence="1 2">
    <name type="scientific">Escherichia coli</name>
    <dbReference type="NCBI Taxonomy" id="562"/>
    <lineage>
        <taxon>Bacteria</taxon>
        <taxon>Pseudomonadati</taxon>
        <taxon>Pseudomonadota</taxon>
        <taxon>Gammaproteobacteria</taxon>
        <taxon>Enterobacterales</taxon>
        <taxon>Enterobacteriaceae</taxon>
        <taxon>Escherichia</taxon>
    </lineage>
</organism>
<reference evidence="1 2" key="1">
    <citation type="submission" date="2018-08" db="EMBL/GenBank/DDBJ databases">
        <title>Complete genome sequencing and genomic characterization of five Escherichia coli strains co-producing MCR-1 and ESBLs from different origins in China.</title>
        <authorList>
            <person name="Bai L."/>
        </authorList>
    </citation>
    <scope>NUCLEOTIDE SEQUENCE [LARGE SCALE GENOMIC DNA]</scope>
    <source>
        <strain evidence="2">cq9</strain>
    </source>
</reference>
<evidence type="ECO:0000313" key="2">
    <source>
        <dbReference type="Proteomes" id="UP000256244"/>
    </source>
</evidence>
<proteinExistence type="predicted"/>
<dbReference type="RefSeq" id="WP_064986825.1">
    <property type="nucleotide sequence ID" value="NZ_BLCF01000071.1"/>
</dbReference>
<sequence>MTEKANSTRALIMALPEAQKYQTLAENLANNGASLTEARTVLTAKAESDKQRIEGIKALPLASKYPEFTSKLIECDSEAMTVTYAQTLLAAVDAQAMMQEKKTAFLFDAYMEKHSPKCVGPAAGDGNAGLTEDEKLLLSVK</sequence>